<evidence type="ECO:0000259" key="1">
    <source>
        <dbReference type="PROSITE" id="PS50043"/>
    </source>
</evidence>
<dbReference type="SUPFAM" id="SSF52540">
    <property type="entry name" value="P-loop containing nucleoside triphosphate hydrolases"/>
    <property type="match status" value="1"/>
</dbReference>
<dbReference type="Pfam" id="PF00196">
    <property type="entry name" value="GerE"/>
    <property type="match status" value="1"/>
</dbReference>
<dbReference type="PRINTS" id="PR00364">
    <property type="entry name" value="DISEASERSIST"/>
</dbReference>
<gene>
    <name evidence="2" type="ORF">SAMN04489726_7225</name>
</gene>
<dbReference type="Pfam" id="PF25872">
    <property type="entry name" value="HTH_77"/>
    <property type="match status" value="1"/>
</dbReference>
<dbReference type="Proteomes" id="UP000183376">
    <property type="component" value="Chromosome I"/>
</dbReference>
<dbReference type="InterPro" id="IPR058852">
    <property type="entry name" value="HTH_77"/>
</dbReference>
<dbReference type="InterPro" id="IPR049945">
    <property type="entry name" value="AAA_22"/>
</dbReference>
<dbReference type="InterPro" id="IPR011990">
    <property type="entry name" value="TPR-like_helical_dom_sf"/>
</dbReference>
<keyword evidence="2" id="KW-0723">Serine/threonine-protein kinase</keyword>
<dbReference type="GO" id="GO:0006355">
    <property type="term" value="P:regulation of DNA-templated transcription"/>
    <property type="evidence" value="ECO:0007669"/>
    <property type="project" value="InterPro"/>
</dbReference>
<dbReference type="PANTHER" id="PTHR47691:SF3">
    <property type="entry name" value="HTH-TYPE TRANSCRIPTIONAL REGULATOR RV0890C-RELATED"/>
    <property type="match status" value="1"/>
</dbReference>
<accession>A0A1H0CH22</accession>
<dbReference type="InterPro" id="IPR027417">
    <property type="entry name" value="P-loop_NTPase"/>
</dbReference>
<dbReference type="PROSITE" id="PS50043">
    <property type="entry name" value="HTH_LUXR_2"/>
    <property type="match status" value="1"/>
</dbReference>
<dbReference type="Gene3D" id="1.25.40.10">
    <property type="entry name" value="Tetratricopeptide repeat domain"/>
    <property type="match status" value="1"/>
</dbReference>
<dbReference type="STRING" id="211114.SAMN04489726_7225"/>
<keyword evidence="2" id="KW-0418">Kinase</keyword>
<evidence type="ECO:0000313" key="3">
    <source>
        <dbReference type="Proteomes" id="UP000183376"/>
    </source>
</evidence>
<dbReference type="SMART" id="SM00421">
    <property type="entry name" value="HTH_LUXR"/>
    <property type="match status" value="1"/>
</dbReference>
<protein>
    <submittedName>
        <fullName evidence="2">Non-specific serine/threonine protein kinase</fullName>
    </submittedName>
</protein>
<dbReference type="PROSITE" id="PS00622">
    <property type="entry name" value="HTH_LUXR_1"/>
    <property type="match status" value="1"/>
</dbReference>
<reference evidence="2 3" key="1">
    <citation type="submission" date="2016-10" db="EMBL/GenBank/DDBJ databases">
        <authorList>
            <person name="de Groot N.N."/>
        </authorList>
    </citation>
    <scope>NUCLEOTIDE SEQUENCE [LARGE SCALE GENOMIC DNA]</scope>
    <source>
        <strain evidence="2 3">DSM 44149</strain>
    </source>
</reference>
<dbReference type="EMBL" id="LT629701">
    <property type="protein sequence ID" value="SDN57218.1"/>
    <property type="molecule type" value="Genomic_DNA"/>
</dbReference>
<keyword evidence="2" id="KW-0808">Transferase</keyword>
<dbReference type="AlphaFoldDB" id="A0A1H0CH22"/>
<sequence>MVVRRRTGNLPAEVSSLVGRKREASEVKRLLSAARLVTLIGPGGVGKTRLAIRVATGSRQGFQDGAWLVELAALEDPALLVQTVANALGIRDHSARSPMAALTDHLVDKQMLLVLDNCEHLLDACARLAGELLTASAGLRILATSRHVLAVPGEHVLPVLPLAVPSPDQPLSSADAEQYDAVRLFVERATAVLPDFKVTDDNYPVLAGICHLLDGIPLAIELAAGRLPVLAEKEILDRLGDRFHLLTGGRRVAETRHQTLQATIDWSFDLCAPEEQALWTRLSVFSGGCDLDAAEAVCAGRGIARENVLDLMAELVDKSLLIKEEHDGRTYYRMLHSIRDYGRTRLPVQDGTVMRRRHRDYYHRMAALADADWLGPRQSSWCERLRAEHANLRAALDFCLAEPGEKHVGLVMVTLLGSYWVTCGFLSEGHRWVELFLALADEPTPLRAKALWIAGWIRQVRGDHFAARVALDECHALAEQLGYRSAQAYAVHYSAHTAMSEGDHARALVLYEDALARHRALNDEVGVITLLYKLAFCYCLRGDTVHGDIDHAIALCAECLRRSEACGEIWCRSYALYVYGLGLWKQGDHHGAAEMGRSCIRLKEALTDTPGVGLALELLAWIAAAEGHHERAACQLGAAQRIWQTIGGSLNGIEQLRAHHDETETAVREALGATAFHAALRKGMEFTFAQAVGYALGEDAEAEPSAPHLARRTAQALLSRRELQVAQLVARGMSNKDIAEELVISRRTVEAHVQRILTKLDCTSRARIAAWIAEQRT</sequence>
<feature type="domain" description="HTH luxR-type" evidence="1">
    <location>
        <begin position="711"/>
        <end position="776"/>
    </location>
</feature>
<dbReference type="InterPro" id="IPR016032">
    <property type="entry name" value="Sig_transdc_resp-reg_C-effctor"/>
</dbReference>
<evidence type="ECO:0000313" key="2">
    <source>
        <dbReference type="EMBL" id="SDN57218.1"/>
    </source>
</evidence>
<organism evidence="2 3">
    <name type="scientific">Allokutzneria albata</name>
    <name type="common">Kibdelosporangium albatum</name>
    <dbReference type="NCBI Taxonomy" id="211114"/>
    <lineage>
        <taxon>Bacteria</taxon>
        <taxon>Bacillati</taxon>
        <taxon>Actinomycetota</taxon>
        <taxon>Actinomycetes</taxon>
        <taxon>Pseudonocardiales</taxon>
        <taxon>Pseudonocardiaceae</taxon>
        <taxon>Allokutzneria</taxon>
    </lineage>
</organism>
<dbReference type="SUPFAM" id="SSF46894">
    <property type="entry name" value="C-terminal effector domain of the bipartite response regulators"/>
    <property type="match status" value="1"/>
</dbReference>
<dbReference type="SUPFAM" id="SSF48452">
    <property type="entry name" value="TPR-like"/>
    <property type="match status" value="1"/>
</dbReference>
<dbReference type="GO" id="GO:0004674">
    <property type="term" value="F:protein serine/threonine kinase activity"/>
    <property type="evidence" value="ECO:0007669"/>
    <property type="project" value="UniProtKB-KW"/>
</dbReference>
<dbReference type="GO" id="GO:0016887">
    <property type="term" value="F:ATP hydrolysis activity"/>
    <property type="evidence" value="ECO:0007669"/>
    <property type="project" value="InterPro"/>
</dbReference>
<dbReference type="PANTHER" id="PTHR47691">
    <property type="entry name" value="REGULATOR-RELATED"/>
    <property type="match status" value="1"/>
</dbReference>
<dbReference type="CDD" id="cd06170">
    <property type="entry name" value="LuxR_C_like"/>
    <property type="match status" value="1"/>
</dbReference>
<dbReference type="Gene3D" id="3.40.50.300">
    <property type="entry name" value="P-loop containing nucleotide triphosphate hydrolases"/>
    <property type="match status" value="1"/>
</dbReference>
<dbReference type="eggNOG" id="COG3903">
    <property type="taxonomic scope" value="Bacteria"/>
</dbReference>
<name>A0A1H0CH22_ALLAB</name>
<dbReference type="InterPro" id="IPR000792">
    <property type="entry name" value="Tscrpt_reg_LuxR_C"/>
</dbReference>
<proteinExistence type="predicted"/>
<dbReference type="InterPro" id="IPR036388">
    <property type="entry name" value="WH-like_DNA-bd_sf"/>
</dbReference>
<dbReference type="Gene3D" id="1.10.10.10">
    <property type="entry name" value="Winged helix-like DNA-binding domain superfamily/Winged helix DNA-binding domain"/>
    <property type="match status" value="1"/>
</dbReference>
<dbReference type="GO" id="GO:0003677">
    <property type="term" value="F:DNA binding"/>
    <property type="evidence" value="ECO:0007669"/>
    <property type="project" value="InterPro"/>
</dbReference>
<dbReference type="Pfam" id="PF13401">
    <property type="entry name" value="AAA_22"/>
    <property type="match status" value="1"/>
</dbReference>
<dbReference type="PRINTS" id="PR00038">
    <property type="entry name" value="HTHLUXR"/>
</dbReference>
<keyword evidence="3" id="KW-1185">Reference proteome</keyword>
<dbReference type="eggNOG" id="COG2197">
    <property type="taxonomic scope" value="Bacteria"/>
</dbReference>